<dbReference type="GO" id="GO:0016853">
    <property type="term" value="F:isomerase activity"/>
    <property type="evidence" value="ECO:0007669"/>
    <property type="project" value="UniProtKB-KW"/>
</dbReference>
<gene>
    <name evidence="2" type="ORF">E0F26_10160</name>
</gene>
<name>A0ABY6Q711_9GAMM</name>
<dbReference type="InterPro" id="IPR001853">
    <property type="entry name" value="DSBA-like_thioredoxin_dom"/>
</dbReference>
<evidence type="ECO:0000259" key="1">
    <source>
        <dbReference type="Pfam" id="PF01323"/>
    </source>
</evidence>
<proteinExistence type="predicted"/>
<dbReference type="Proteomes" id="UP001317963">
    <property type="component" value="Chromosome"/>
</dbReference>
<protein>
    <submittedName>
        <fullName evidence="2">2-hydroxychromene-2-carboxylate isomerase</fullName>
    </submittedName>
</protein>
<sequence length="455" mass="50910">MSHQFKEQGGAAGMDPSPLKRWLSSKVIMHLNSDRRLEKRRKKAENARQKAGRRHVVDYFHQMEDGYSYLAAQLLCRLAERYDVELRCHLVRGPEGNNAPDAAMLLRLSRYDSSLIASEYGLDFPAAGPSPDNESIGLAQAIAASVPQSHLPELLPKVGHALWRNDRSELKSLAAVTGKASADTIDSALNAGTELRAKLRHYSGAMFHYEGEWYWGIDRLHYLEERLKALGASRSSGALIAPCPAVSVLDVSNASSLTLEFFPSLRSPYTSIVFDETVALAESTGVNFVMRPVLPMVMRGVPATFEKGFYIFSDTAREARRRGVPYGRFHDPIGNPVRRCYAIYPWAERQGRGAHLLSSFLKHAFAMGVNTDTDRGLKRVVEAAGLDWHAAKTHLDESEWQDILEGNRLSMYEGGLWGVPSYRLIDAEGNVHLEIWGQDRLWLVAREIRRLHKAG</sequence>
<dbReference type="PANTHER" id="PTHR42943:SF2">
    <property type="entry name" value="GLUTATHIONE S-TRANSFERASE KAPPA 1"/>
    <property type="match status" value="1"/>
</dbReference>
<evidence type="ECO:0000313" key="2">
    <source>
        <dbReference type="EMBL" id="UZP75079.1"/>
    </source>
</evidence>
<dbReference type="Gene3D" id="3.40.30.10">
    <property type="entry name" value="Glutaredoxin"/>
    <property type="match status" value="2"/>
</dbReference>
<evidence type="ECO:0000313" key="3">
    <source>
        <dbReference type="Proteomes" id="UP001317963"/>
    </source>
</evidence>
<reference evidence="2 3" key="1">
    <citation type="submission" date="2019-02" db="EMBL/GenBank/DDBJ databases">
        <title>Halieaceae_genomes.</title>
        <authorList>
            <person name="Li S.-H."/>
        </authorList>
    </citation>
    <scope>NUCLEOTIDE SEQUENCE [LARGE SCALE GENOMIC DNA]</scope>
    <source>
        <strain evidence="2 3">JH123</strain>
    </source>
</reference>
<dbReference type="SUPFAM" id="SSF52833">
    <property type="entry name" value="Thioredoxin-like"/>
    <property type="match status" value="2"/>
</dbReference>
<dbReference type="Pfam" id="PF01323">
    <property type="entry name" value="DSBA"/>
    <property type="match status" value="1"/>
</dbReference>
<organism evidence="2 3">
    <name type="scientific">Candidatus Paraluminiphilus aquimaris</name>
    <dbReference type="NCBI Taxonomy" id="2518994"/>
    <lineage>
        <taxon>Bacteria</taxon>
        <taxon>Pseudomonadati</taxon>
        <taxon>Pseudomonadota</taxon>
        <taxon>Gammaproteobacteria</taxon>
        <taxon>Cellvibrionales</taxon>
        <taxon>Halieaceae</taxon>
        <taxon>Candidatus Paraluminiphilus</taxon>
    </lineage>
</organism>
<dbReference type="EMBL" id="CP036501">
    <property type="protein sequence ID" value="UZP75079.1"/>
    <property type="molecule type" value="Genomic_DNA"/>
</dbReference>
<dbReference type="PANTHER" id="PTHR42943">
    <property type="entry name" value="GLUTATHIONE S-TRANSFERASE KAPPA"/>
    <property type="match status" value="1"/>
</dbReference>
<feature type="domain" description="DSBA-like thioredoxin" evidence="1">
    <location>
        <begin position="258"/>
        <end position="448"/>
    </location>
</feature>
<dbReference type="RefSeq" id="WP_279241549.1">
    <property type="nucleotide sequence ID" value="NZ_CP036501.1"/>
</dbReference>
<dbReference type="InterPro" id="IPR036249">
    <property type="entry name" value="Thioredoxin-like_sf"/>
</dbReference>
<accession>A0ABY6Q711</accession>
<keyword evidence="2" id="KW-0413">Isomerase</keyword>
<dbReference type="InterPro" id="IPR051924">
    <property type="entry name" value="GST_Kappa/NadH"/>
</dbReference>
<keyword evidence="3" id="KW-1185">Reference proteome</keyword>